<name>A0A151QS38_CAJCA</name>
<organism evidence="1 2">
    <name type="scientific">Cajanus cajan</name>
    <name type="common">Pigeon pea</name>
    <name type="synonym">Cajanus indicus</name>
    <dbReference type="NCBI Taxonomy" id="3821"/>
    <lineage>
        <taxon>Eukaryota</taxon>
        <taxon>Viridiplantae</taxon>
        <taxon>Streptophyta</taxon>
        <taxon>Embryophyta</taxon>
        <taxon>Tracheophyta</taxon>
        <taxon>Spermatophyta</taxon>
        <taxon>Magnoliopsida</taxon>
        <taxon>eudicotyledons</taxon>
        <taxon>Gunneridae</taxon>
        <taxon>Pentapetalae</taxon>
        <taxon>rosids</taxon>
        <taxon>fabids</taxon>
        <taxon>Fabales</taxon>
        <taxon>Fabaceae</taxon>
        <taxon>Papilionoideae</taxon>
        <taxon>50 kb inversion clade</taxon>
        <taxon>NPAAA clade</taxon>
        <taxon>indigoferoid/millettioid clade</taxon>
        <taxon>Phaseoleae</taxon>
        <taxon>Cajanus</taxon>
    </lineage>
</organism>
<gene>
    <name evidence="1" type="ORF">KK1_046133</name>
</gene>
<evidence type="ECO:0000313" key="1">
    <source>
        <dbReference type="EMBL" id="KYP33054.1"/>
    </source>
</evidence>
<accession>A0A151QS38</accession>
<evidence type="ECO:0000313" key="2">
    <source>
        <dbReference type="Proteomes" id="UP000075243"/>
    </source>
</evidence>
<dbReference type="Gramene" id="C.cajan_43177.t">
    <property type="protein sequence ID" value="C.cajan_43177.t.cds1"/>
    <property type="gene ID" value="C.cajan_43177"/>
</dbReference>
<dbReference type="EMBL" id="KQ485008">
    <property type="protein sequence ID" value="KYP33054.1"/>
    <property type="molecule type" value="Genomic_DNA"/>
</dbReference>
<sequence>EELFFLDEMLRKCMETHLQNLRTGIQLIKMYNEDCIDMILNFLINMIIYI</sequence>
<protein>
    <submittedName>
        <fullName evidence="1">Uncharacterized protein</fullName>
    </submittedName>
</protein>
<proteinExistence type="predicted"/>
<reference evidence="1" key="1">
    <citation type="journal article" date="2012" name="Nat. Biotechnol.">
        <title>Draft genome sequence of pigeonpea (Cajanus cajan), an orphan legume crop of resource-poor farmers.</title>
        <authorList>
            <person name="Varshney R.K."/>
            <person name="Chen W."/>
            <person name="Li Y."/>
            <person name="Bharti A.K."/>
            <person name="Saxena R.K."/>
            <person name="Schlueter J.A."/>
            <person name="Donoghue M.T."/>
            <person name="Azam S."/>
            <person name="Fan G."/>
            <person name="Whaley A.M."/>
            <person name="Farmer A.D."/>
            <person name="Sheridan J."/>
            <person name="Iwata A."/>
            <person name="Tuteja R."/>
            <person name="Penmetsa R.V."/>
            <person name="Wu W."/>
            <person name="Upadhyaya H.D."/>
            <person name="Yang S.P."/>
            <person name="Shah T."/>
            <person name="Saxena K.B."/>
            <person name="Michael T."/>
            <person name="McCombie W.R."/>
            <person name="Yang B."/>
            <person name="Zhang G."/>
            <person name="Yang H."/>
            <person name="Wang J."/>
            <person name="Spillane C."/>
            <person name="Cook D.R."/>
            <person name="May G.D."/>
            <person name="Xu X."/>
            <person name="Jackson S.A."/>
        </authorList>
    </citation>
    <scope>NUCLEOTIDE SEQUENCE [LARGE SCALE GENOMIC DNA]</scope>
</reference>
<dbReference type="Proteomes" id="UP000075243">
    <property type="component" value="Unassembled WGS sequence"/>
</dbReference>
<dbReference type="AlphaFoldDB" id="A0A151QS38"/>
<feature type="non-terminal residue" evidence="1">
    <location>
        <position position="1"/>
    </location>
</feature>
<keyword evidence="2" id="KW-1185">Reference proteome</keyword>